<evidence type="ECO:0000313" key="7">
    <source>
        <dbReference type="EMBL" id="CAB4851035.1"/>
    </source>
</evidence>
<dbReference type="AlphaFoldDB" id="A0A6J6RUG9"/>
<sequence>MQLLEGKVGFVTGAGHGQGRTHAVRMAQEGANLILCDICAPIPQTQAPMATYEELEETARLVEAAGGQVVFGIADVRDRAAVQAIVDKGLAKFGSVDVVSANAGIWKPTPFLDIEDDEYDAIVDTSMRGAWNTCKAVVPSMIANGRGGSIVITSSAAGIRGQAPWAHYAAAKHAVVGLMRSLANELAKHSIRVNTVHPTGVATFMGMQPVVAEMVEKEPLFLMGAANMLPIDVIQPEDVSNAVVWLMSDQAQWVTGVALPVDAGNTNKP</sequence>
<dbReference type="PROSITE" id="PS00061">
    <property type="entry name" value="ADH_SHORT"/>
    <property type="match status" value="1"/>
</dbReference>
<gene>
    <name evidence="5" type="ORF">UFOPK2656_01786</name>
    <name evidence="6" type="ORF">UFOPK3099_00171</name>
    <name evidence="7" type="ORF">UFOPK3267_01377</name>
    <name evidence="8" type="ORF">UFOPK3651_02039</name>
    <name evidence="9" type="ORF">UFOPK3931_00077</name>
    <name evidence="4" type="ORF">UFOPK4189_01874</name>
</gene>
<protein>
    <submittedName>
        <fullName evidence="5">Unannotated protein</fullName>
    </submittedName>
</protein>
<dbReference type="FunFam" id="3.40.50.720:FF:000084">
    <property type="entry name" value="Short-chain dehydrogenase reductase"/>
    <property type="match status" value="1"/>
</dbReference>
<dbReference type="InterPro" id="IPR020904">
    <property type="entry name" value="Sc_DH/Rdtase_CS"/>
</dbReference>
<evidence type="ECO:0000256" key="3">
    <source>
        <dbReference type="ARBA" id="ARBA00023027"/>
    </source>
</evidence>
<dbReference type="PRINTS" id="PR00080">
    <property type="entry name" value="SDRFAMILY"/>
</dbReference>
<dbReference type="SUPFAM" id="SSF51735">
    <property type="entry name" value="NAD(P)-binding Rossmann-fold domains"/>
    <property type="match status" value="1"/>
</dbReference>
<evidence type="ECO:0000313" key="4">
    <source>
        <dbReference type="EMBL" id="CAB4364107.1"/>
    </source>
</evidence>
<dbReference type="GO" id="GO:0016491">
    <property type="term" value="F:oxidoreductase activity"/>
    <property type="evidence" value="ECO:0007669"/>
    <property type="project" value="UniProtKB-KW"/>
</dbReference>
<dbReference type="PANTHER" id="PTHR24321:SF8">
    <property type="entry name" value="ESTRADIOL 17-BETA-DEHYDROGENASE 8-RELATED"/>
    <property type="match status" value="1"/>
</dbReference>
<dbReference type="EMBL" id="CAFBIY010000069">
    <property type="protein sequence ID" value="CAB4851035.1"/>
    <property type="molecule type" value="Genomic_DNA"/>
</dbReference>
<proteinExistence type="inferred from homology"/>
<evidence type="ECO:0000256" key="2">
    <source>
        <dbReference type="ARBA" id="ARBA00023002"/>
    </source>
</evidence>
<dbReference type="EMBL" id="CAESGF010000010">
    <property type="protein sequence ID" value="CAB4364107.1"/>
    <property type="molecule type" value="Genomic_DNA"/>
</dbReference>
<accession>A0A6J6RUG9</accession>
<dbReference type="Pfam" id="PF13561">
    <property type="entry name" value="adh_short_C2"/>
    <property type="match status" value="1"/>
</dbReference>
<evidence type="ECO:0000313" key="6">
    <source>
        <dbReference type="EMBL" id="CAB4801937.1"/>
    </source>
</evidence>
<comment type="similarity">
    <text evidence="1">Belongs to the short-chain dehydrogenases/reductases (SDR) family.</text>
</comment>
<dbReference type="InterPro" id="IPR036291">
    <property type="entry name" value="NAD(P)-bd_dom_sf"/>
</dbReference>
<dbReference type="NCBIfam" id="NF009467">
    <property type="entry name" value="PRK12826.1-3"/>
    <property type="match status" value="1"/>
</dbReference>
<dbReference type="EMBL" id="CAFBOL010000001">
    <property type="protein sequence ID" value="CAB4970604.1"/>
    <property type="molecule type" value="Genomic_DNA"/>
</dbReference>
<dbReference type="PRINTS" id="PR00081">
    <property type="entry name" value="GDHRDH"/>
</dbReference>
<organism evidence="5">
    <name type="scientific">freshwater metagenome</name>
    <dbReference type="NCBI Taxonomy" id="449393"/>
    <lineage>
        <taxon>unclassified sequences</taxon>
        <taxon>metagenomes</taxon>
        <taxon>ecological metagenomes</taxon>
    </lineage>
</organism>
<evidence type="ECO:0000313" key="9">
    <source>
        <dbReference type="EMBL" id="CAB4970604.1"/>
    </source>
</evidence>
<keyword evidence="3" id="KW-0520">NAD</keyword>
<evidence type="ECO:0000313" key="8">
    <source>
        <dbReference type="EMBL" id="CAB4939304.1"/>
    </source>
</evidence>
<dbReference type="InterPro" id="IPR023985">
    <property type="entry name" value="SDR_subfam_1"/>
</dbReference>
<dbReference type="InterPro" id="IPR002347">
    <property type="entry name" value="SDR_fam"/>
</dbReference>
<dbReference type="CDD" id="cd05233">
    <property type="entry name" value="SDR_c"/>
    <property type="match status" value="1"/>
</dbReference>
<dbReference type="NCBIfam" id="TIGR03971">
    <property type="entry name" value="SDR_subfam_1"/>
    <property type="match status" value="1"/>
</dbReference>
<evidence type="ECO:0000256" key="1">
    <source>
        <dbReference type="ARBA" id="ARBA00006484"/>
    </source>
</evidence>
<keyword evidence="2" id="KW-0560">Oxidoreductase</keyword>
<dbReference type="Gene3D" id="3.40.50.720">
    <property type="entry name" value="NAD(P)-binding Rossmann-like Domain"/>
    <property type="match status" value="1"/>
</dbReference>
<dbReference type="EMBL" id="CAEZYF010000010">
    <property type="protein sequence ID" value="CAB4726183.1"/>
    <property type="molecule type" value="Genomic_DNA"/>
</dbReference>
<dbReference type="EMBL" id="CAFBMT010000011">
    <property type="protein sequence ID" value="CAB4939304.1"/>
    <property type="molecule type" value="Genomic_DNA"/>
</dbReference>
<name>A0A6J6RUG9_9ZZZZ</name>
<evidence type="ECO:0000313" key="5">
    <source>
        <dbReference type="EMBL" id="CAB4726183.1"/>
    </source>
</evidence>
<reference evidence="5" key="1">
    <citation type="submission" date="2020-05" db="EMBL/GenBank/DDBJ databases">
        <authorList>
            <person name="Chiriac C."/>
            <person name="Salcher M."/>
            <person name="Ghai R."/>
            <person name="Kavagutti S V."/>
        </authorList>
    </citation>
    <scope>NUCLEOTIDE SEQUENCE</scope>
</reference>
<dbReference type="PANTHER" id="PTHR24321">
    <property type="entry name" value="DEHYDROGENASES, SHORT CHAIN"/>
    <property type="match status" value="1"/>
</dbReference>
<dbReference type="EMBL" id="CAFAAV010000007">
    <property type="protein sequence ID" value="CAB4801937.1"/>
    <property type="molecule type" value="Genomic_DNA"/>
</dbReference>